<evidence type="ECO:0000259" key="2">
    <source>
        <dbReference type="Pfam" id="PF13700"/>
    </source>
</evidence>
<geneLocation type="plasmid" evidence="4">
    <name>ppbmmp</name>
</geneLocation>
<dbReference type="InterPro" id="IPR002513">
    <property type="entry name" value="Tn3_Tnp_DDE_dom"/>
</dbReference>
<accession>A0A5P3XKK6</accession>
<reference evidence="3 4" key="1">
    <citation type="submission" date="2018-09" db="EMBL/GenBank/DDBJ databases">
        <title>A clostridial neurotoxin that targets Anopheles mosquitoes.</title>
        <authorList>
            <person name="Contreras E."/>
            <person name="Masuyer G."/>
            <person name="Qureshi N."/>
            <person name="Chawla S."/>
            <person name="Lim H.L."/>
            <person name="Chen J."/>
            <person name="Stenmark P."/>
            <person name="Gill S."/>
        </authorList>
    </citation>
    <scope>NUCLEOTIDE SEQUENCE [LARGE SCALE GENOMIC DNA]</scope>
    <source>
        <strain evidence="3 4">Cbm</strain>
        <plasmid evidence="4">ppbmmp</plasmid>
    </source>
</reference>
<dbReference type="EMBL" id="CP032455">
    <property type="protein sequence ID" value="QEZ70812.1"/>
    <property type="molecule type" value="Genomic_DNA"/>
</dbReference>
<evidence type="ECO:0000259" key="1">
    <source>
        <dbReference type="Pfam" id="PF01526"/>
    </source>
</evidence>
<feature type="domain" description="Tn3 transposase DDE" evidence="1">
    <location>
        <begin position="530"/>
        <end position="905"/>
    </location>
</feature>
<dbReference type="RefSeq" id="WP_150887690.1">
    <property type="nucleotide sequence ID" value="NZ_CM017269.1"/>
</dbReference>
<protein>
    <submittedName>
        <fullName evidence="3">Tn3 family transposase</fullName>
    </submittedName>
</protein>
<dbReference type="Proteomes" id="UP000326961">
    <property type="component" value="Plasmid pPbmMP"/>
</dbReference>
<proteinExistence type="predicted"/>
<feature type="domain" description="DUF4158" evidence="2">
    <location>
        <begin position="19"/>
        <end position="168"/>
    </location>
</feature>
<evidence type="ECO:0000313" key="4">
    <source>
        <dbReference type="Proteomes" id="UP000326961"/>
    </source>
</evidence>
<name>A0A5P3XKK6_PARBF</name>
<dbReference type="AlphaFoldDB" id="A0A5P3XKK6"/>
<evidence type="ECO:0000313" key="3">
    <source>
        <dbReference type="EMBL" id="QEZ70812.1"/>
    </source>
</evidence>
<organism evidence="3 4">
    <name type="scientific">Paraclostridium bifermentans</name>
    <name type="common">Clostridium bifermentans</name>
    <dbReference type="NCBI Taxonomy" id="1490"/>
    <lineage>
        <taxon>Bacteria</taxon>
        <taxon>Bacillati</taxon>
        <taxon>Bacillota</taxon>
        <taxon>Clostridia</taxon>
        <taxon>Peptostreptococcales</taxon>
        <taxon>Peptostreptococcaceae</taxon>
        <taxon>Paraclostridium</taxon>
    </lineage>
</organism>
<gene>
    <name evidence="3" type="ORF">D4A35_17900</name>
</gene>
<dbReference type="InterPro" id="IPR025296">
    <property type="entry name" value="DUF4158"/>
</dbReference>
<dbReference type="Pfam" id="PF13700">
    <property type="entry name" value="DUF4158"/>
    <property type="match status" value="1"/>
</dbReference>
<dbReference type="Pfam" id="PF01526">
    <property type="entry name" value="DDE_Tnp_Tn3"/>
    <property type="match status" value="1"/>
</dbReference>
<dbReference type="GO" id="GO:0006313">
    <property type="term" value="P:DNA transposition"/>
    <property type="evidence" value="ECO:0007669"/>
    <property type="project" value="InterPro"/>
</dbReference>
<dbReference type="GO" id="GO:0004803">
    <property type="term" value="F:transposase activity"/>
    <property type="evidence" value="ECO:0007669"/>
    <property type="project" value="InterPro"/>
</dbReference>
<sequence length="928" mass="108830">MMNSRYSVLSTKEKNNIIQTLISEKNITTDFYLTDDEIHMIKKFDRPYISLGYALQYIYLKNRGISILNYSDSIPKEVIEHISLQLKCSSKELKSYFLIRNTKARHMQEIFKVLNYTKFELNSKINNVAHEIVLYSSNKFDMVKRFIDYLKINKIAIPTISTIEGIISKNIFVTDEFIYKNIYSQLKNKEILNKLLYSESNGISTFSRIKNTSVNVSSNGIKELLKLIKEINEYGEMIDLSFLSDEKIRYLNSQIQKSHKTRIERFKDNHKKYSYLAMFLYFKKKELMDMVIEVISNHVHMIQKRSKKRAQEYNAKNQSIYKSDREKFKLVIKDLLNISDFKEFINYQNTSLVMIDNELNSHVDDLDEVDFLLKSYPSIDYINDLLEIIKFDSNTKPELVDFLKNYKNSSTRKNKKIDISFFEPKWQKSIKKYEYSKKVVGMTVMNTIRDSIRSGDLFVRASKKYNSFDHYLISPTESSCDIKSIEFFNNLKQSIQIPKQFELNRDIEHDEKSTFSDKIYRYFPNISMPEILYEVNQWTSFLEDFRGFHGDKLDKQKVLVASLLADGHNLGFAKMAIASGIDESVLRRSSEYYLNYDNLETAQKTLVNYHHSLDIVGNWGNGKSSSSDGMRVPINSKTIYADYNAHYGNRGGGIYRHVSDQYTPYYVQILEGRDSNHVLDGLLYHDTSLEIYNHSTDTAGYTEQMFALTYLLGFNFKPRIKNLTQQQLYAFESFEMDDIKFKKINEKIILDNYSEVMRLVESIRCGKVKASLILQKINSYNRNNAVAKGLKEIGRILKTKYIIDYYTNGDLRKEVQKMLNKGEAINSVARLIFFGKQGRLNESKLERQLEKVSCLNILLSSLIIWNSRYLEKVYTEVKDEDWFNEEEFKRVSPLGTAHVNFLGRYILEDFKITTKDGLRELELKAPEY</sequence>
<keyword evidence="3" id="KW-0614">Plasmid</keyword>